<dbReference type="AlphaFoldDB" id="A0A6A4B1Y3"/>
<name>A0A6A4B1Y3_9STRA</name>
<evidence type="ECO:0000313" key="5">
    <source>
        <dbReference type="Proteomes" id="UP000434957"/>
    </source>
</evidence>
<feature type="chain" id="PRO_5036167021" description="RNase H type-1 domain-containing protein" evidence="1">
    <location>
        <begin position="28"/>
        <end position="168"/>
    </location>
</feature>
<evidence type="ECO:0000313" key="4">
    <source>
        <dbReference type="Proteomes" id="UP000429607"/>
    </source>
</evidence>
<dbReference type="Proteomes" id="UP000429607">
    <property type="component" value="Unassembled WGS sequence"/>
</dbReference>
<evidence type="ECO:0000313" key="3">
    <source>
        <dbReference type="EMBL" id="KAE9266516.1"/>
    </source>
</evidence>
<organism evidence="3 5">
    <name type="scientific">Phytophthora rubi</name>
    <dbReference type="NCBI Taxonomy" id="129364"/>
    <lineage>
        <taxon>Eukaryota</taxon>
        <taxon>Sar</taxon>
        <taxon>Stramenopiles</taxon>
        <taxon>Oomycota</taxon>
        <taxon>Peronosporomycetes</taxon>
        <taxon>Peronosporales</taxon>
        <taxon>Peronosporaceae</taxon>
        <taxon>Phytophthora</taxon>
    </lineage>
</organism>
<gene>
    <name evidence="2" type="ORF">PR001_g30979</name>
    <name evidence="3" type="ORF">PR003_g32096</name>
</gene>
<accession>A0A6A4B1Y3</accession>
<sequence>MTASCWSLGSALYFLAVWRWRVAHFDAQNDITTAHHVAGLKMRLRHGHLDITRDYTTPILPSLQNKLSRSICAMLGGDWTGLDGTLPRHGHCYLVAFAGGASGASTTGSSGTVVVKVHLRTGTHAVQYVSSVYYKGAHLVPLRATQLGLLRGLRRCYSHHWGPVYVTG</sequence>
<dbReference type="Proteomes" id="UP000434957">
    <property type="component" value="Unassembled WGS sequence"/>
</dbReference>
<keyword evidence="1" id="KW-0732">Signal</keyword>
<keyword evidence="5" id="KW-1185">Reference proteome</keyword>
<evidence type="ECO:0000256" key="1">
    <source>
        <dbReference type="SAM" id="SignalP"/>
    </source>
</evidence>
<evidence type="ECO:0008006" key="6">
    <source>
        <dbReference type="Google" id="ProtNLM"/>
    </source>
</evidence>
<feature type="signal peptide" evidence="1">
    <location>
        <begin position="1"/>
        <end position="27"/>
    </location>
</feature>
<dbReference type="EMBL" id="QXFV01007493">
    <property type="protein sequence ID" value="KAE8958666.1"/>
    <property type="molecule type" value="Genomic_DNA"/>
</dbReference>
<protein>
    <recommendedName>
        <fullName evidence="6">RNase H type-1 domain-containing protein</fullName>
    </recommendedName>
</protein>
<evidence type="ECO:0000313" key="2">
    <source>
        <dbReference type="EMBL" id="KAE8958666.1"/>
    </source>
</evidence>
<reference evidence="3 5" key="1">
    <citation type="submission" date="2018-08" db="EMBL/GenBank/DDBJ databases">
        <title>Genomic investigation of the strawberry pathogen Phytophthora fragariae indicates pathogenicity is determined by transcriptional variation in three key races.</title>
        <authorList>
            <person name="Adams T.M."/>
            <person name="Armitage A.D."/>
            <person name="Sobczyk M.K."/>
            <person name="Bates H.J."/>
            <person name="Dunwell J.M."/>
            <person name="Nellist C.F."/>
            <person name="Harrison R.J."/>
        </authorList>
    </citation>
    <scope>NUCLEOTIDE SEQUENCE [LARGE SCALE GENOMIC DNA]</scope>
    <source>
        <strain evidence="2 4">SCRP249</strain>
        <strain evidence="3 5">SCRP333</strain>
    </source>
</reference>
<proteinExistence type="predicted"/>
<comment type="caution">
    <text evidence="3">The sequence shown here is derived from an EMBL/GenBank/DDBJ whole genome shotgun (WGS) entry which is preliminary data.</text>
</comment>
<dbReference type="EMBL" id="QXFT01007358">
    <property type="protein sequence ID" value="KAE9266516.1"/>
    <property type="molecule type" value="Genomic_DNA"/>
</dbReference>
<feature type="non-terminal residue" evidence="3">
    <location>
        <position position="168"/>
    </location>
</feature>